<name>A0A941FBZ2_9ACTN</name>
<sequence length="99" mass="10560">MSDERLLPTGTCWCGCGTETGIGSFFARGHDKIAEAALMKAEYGGTVPQLLDAHGYGPDRSVTEAAVRHGWVRCSVPGCAYVGAEASVRKHEAKPHKEN</sequence>
<organism evidence="1 2">
    <name type="scientific">Streptomyces tuirus</name>
    <dbReference type="NCBI Taxonomy" id="68278"/>
    <lineage>
        <taxon>Bacteria</taxon>
        <taxon>Bacillati</taxon>
        <taxon>Actinomycetota</taxon>
        <taxon>Actinomycetes</taxon>
        <taxon>Kitasatosporales</taxon>
        <taxon>Streptomycetaceae</taxon>
        <taxon>Streptomyces</taxon>
    </lineage>
</organism>
<evidence type="ECO:0000313" key="2">
    <source>
        <dbReference type="Proteomes" id="UP000682308"/>
    </source>
</evidence>
<comment type="caution">
    <text evidence="1">The sequence shown here is derived from an EMBL/GenBank/DDBJ whole genome shotgun (WGS) entry which is preliminary data.</text>
</comment>
<dbReference type="EMBL" id="JAGTPG010000001">
    <property type="protein sequence ID" value="MBR8638560.1"/>
    <property type="molecule type" value="Genomic_DNA"/>
</dbReference>
<accession>A0A941FBZ2</accession>
<proteinExistence type="predicted"/>
<dbReference type="Proteomes" id="UP000682308">
    <property type="component" value="Unassembled WGS sequence"/>
</dbReference>
<evidence type="ECO:0000313" key="1">
    <source>
        <dbReference type="EMBL" id="MBR8638560.1"/>
    </source>
</evidence>
<protein>
    <submittedName>
        <fullName evidence="1">Uncharacterized protein</fullName>
    </submittedName>
</protein>
<keyword evidence="2" id="KW-1185">Reference proteome</keyword>
<dbReference type="AlphaFoldDB" id="A0A941FBZ2"/>
<reference evidence="1 2" key="1">
    <citation type="submission" date="2021-04" db="EMBL/GenBank/DDBJ databases">
        <title>Characterization of the biosynthetic gene cluster of new lipopeptides with antitumor activity in the genome of the marine Streptomyces PHM034.</title>
        <authorList>
            <person name="Ceniceros A."/>
            <person name="Canedo L."/>
            <person name="Mendez C."/>
            <person name="Olano C."/>
            <person name="Schleissner C."/>
            <person name="Cuevas C."/>
            <person name="De La Calle F."/>
            <person name="Salas J.A."/>
        </authorList>
    </citation>
    <scope>NUCLEOTIDE SEQUENCE [LARGE SCALE GENOMIC DNA]</scope>
    <source>
        <strain evidence="1 2">PHM034</strain>
    </source>
</reference>
<gene>
    <name evidence="1" type="ORF">KEF29_02920</name>
</gene>